<dbReference type="EMBL" id="MFKX01000006">
    <property type="protein sequence ID" value="OGG58171.1"/>
    <property type="molecule type" value="Genomic_DNA"/>
</dbReference>
<gene>
    <name evidence="1" type="ORF">A2853_01490</name>
</gene>
<proteinExistence type="predicted"/>
<comment type="caution">
    <text evidence="1">The sequence shown here is derived from an EMBL/GenBank/DDBJ whole genome shotgun (WGS) entry which is preliminary data.</text>
</comment>
<accession>A0A1F6D9Y8</accession>
<evidence type="ECO:0000313" key="1">
    <source>
        <dbReference type="EMBL" id="OGG58171.1"/>
    </source>
</evidence>
<dbReference type="AlphaFoldDB" id="A0A1F6D9Y8"/>
<reference evidence="1 2" key="1">
    <citation type="journal article" date="2016" name="Nat. Commun.">
        <title>Thousands of microbial genomes shed light on interconnected biogeochemical processes in an aquifer system.</title>
        <authorList>
            <person name="Anantharaman K."/>
            <person name="Brown C.T."/>
            <person name="Hug L.A."/>
            <person name="Sharon I."/>
            <person name="Castelle C.J."/>
            <person name="Probst A.J."/>
            <person name="Thomas B.C."/>
            <person name="Singh A."/>
            <person name="Wilkins M.J."/>
            <person name="Karaoz U."/>
            <person name="Brodie E.L."/>
            <person name="Williams K.H."/>
            <person name="Hubbard S.S."/>
            <person name="Banfield J.F."/>
        </authorList>
    </citation>
    <scope>NUCLEOTIDE SEQUENCE [LARGE SCALE GENOMIC DNA]</scope>
</reference>
<sequence>MSNDLLIENIWSKEECRNFFQQTFSLELTDSELESIWLDLSSNILTPLSKHGGNNLAFSPMKLKEIITQTLARTAYDIKHPGFKKIREEVIPALVFALFLKGLGHRDRLIVISDVPDIALVDADHIASQQKRTRVGAIPIESIFYPESAGDPSISDSAERVAEFVKSRKFNKRYRAETVLLITLNASLENLDLRKLSALLVPNTFHNIWLLAASGKRSIVALLTPELKPSAMDFDRDLLPLLY</sequence>
<name>A0A1F6D9Y8_9BACT</name>
<protein>
    <submittedName>
        <fullName evidence="1">Uncharacterized protein</fullName>
    </submittedName>
</protein>
<organism evidence="1 2">
    <name type="scientific">Candidatus Kaiserbacteria bacterium RIFCSPHIGHO2_01_FULL_55_17</name>
    <dbReference type="NCBI Taxonomy" id="1798484"/>
    <lineage>
        <taxon>Bacteria</taxon>
        <taxon>Candidatus Kaiseribacteriota</taxon>
    </lineage>
</organism>
<evidence type="ECO:0000313" key="2">
    <source>
        <dbReference type="Proteomes" id="UP000177958"/>
    </source>
</evidence>
<dbReference type="Proteomes" id="UP000177958">
    <property type="component" value="Unassembled WGS sequence"/>
</dbReference>